<evidence type="ECO:0000313" key="11">
    <source>
        <dbReference type="Proteomes" id="UP001295684"/>
    </source>
</evidence>
<dbReference type="InterPro" id="IPR038765">
    <property type="entry name" value="Papain-like_cys_pep_sf"/>
</dbReference>
<evidence type="ECO:0000256" key="6">
    <source>
        <dbReference type="ARBA" id="ARBA00024729"/>
    </source>
</evidence>
<dbReference type="InterPro" id="IPR052299">
    <property type="entry name" value="CEP76"/>
</dbReference>
<evidence type="ECO:0000313" key="10">
    <source>
        <dbReference type="EMBL" id="CAI2362111.1"/>
    </source>
</evidence>
<evidence type="ECO:0000256" key="1">
    <source>
        <dbReference type="ARBA" id="ARBA00004114"/>
    </source>
</evidence>
<evidence type="ECO:0000259" key="9">
    <source>
        <dbReference type="Pfam" id="PF24656"/>
    </source>
</evidence>
<dbReference type="Gene3D" id="3.10.620.30">
    <property type="match status" value="1"/>
</dbReference>
<keyword evidence="11" id="KW-1185">Reference proteome</keyword>
<evidence type="ECO:0000256" key="5">
    <source>
        <dbReference type="ARBA" id="ARBA00023212"/>
    </source>
</evidence>
<dbReference type="Proteomes" id="UP001295684">
    <property type="component" value="Unassembled WGS sequence"/>
</dbReference>
<evidence type="ECO:0000259" key="7">
    <source>
        <dbReference type="Pfam" id="PF15627"/>
    </source>
</evidence>
<organism evidence="10 11">
    <name type="scientific">Euplotes crassus</name>
    <dbReference type="NCBI Taxonomy" id="5936"/>
    <lineage>
        <taxon>Eukaryota</taxon>
        <taxon>Sar</taxon>
        <taxon>Alveolata</taxon>
        <taxon>Ciliophora</taxon>
        <taxon>Intramacronucleata</taxon>
        <taxon>Spirotrichea</taxon>
        <taxon>Hypotrichia</taxon>
        <taxon>Euplotida</taxon>
        <taxon>Euplotidae</taxon>
        <taxon>Moneuplotes</taxon>
    </lineage>
</organism>
<comment type="similarity">
    <text evidence="2">Belongs to the CEP76 family.</text>
</comment>
<comment type="caution">
    <text evidence="10">The sequence shown here is derived from an EMBL/GenBank/DDBJ whole genome shotgun (WGS) entry which is preliminary data.</text>
</comment>
<feature type="domain" description="Centrosomal protein of 76 kDa C-terminal" evidence="8">
    <location>
        <begin position="491"/>
        <end position="628"/>
    </location>
</feature>
<feature type="domain" description="CEP76 C2" evidence="7">
    <location>
        <begin position="92"/>
        <end position="238"/>
    </location>
</feature>
<accession>A0AAD1U8H0</accession>
<sequence length="630" mass="71902">METKTDRGIKDLRNTIKNHLDNSKLIDKIRSKITVEDLTKSENLEKLKEEGVVGEILGELSAKLSGRGKSIIGGYEVAKASGRYAEHKEFLDHKKKYMIVKALRGSAFVDYLDPRSDEYLTLSISYLDQRYSSSPVTCRSEPTFDLTIHFEIPEAFDSHTMLKSYAPLVLVLQKHNGLSTKGDTSHGRPVILSTSLVDWRELLCHNSVDINIEMKPVSRVLKGSVGIIHLEMDLEPGFKKSELCSQLLVKNQQDTEKKLETESGSKFLEYAKDWDMEYKGMRKSHKDRLVKIYVETDDRNAAYRPTCSLVYPIMADRMLDTPYHASRFVSLIPFQRIEGFDKEKIEIWHSMQAFLTRGCGDVEDHAVLLCNLLLGFGLDAYVCIGTNSEGAHAWCLTIDSSSEIKSPKAIFWECLTGQRFSLSDPRIHRFYRTIGCVFNHTAFYGNIQADDRVISTIFDLDDESLWMPMKPRMIEELQSVPQASLMPSTVDVYEEQKKLEKSLKEKVGAYRANECQSNTTWDSHLGYLLNQALISYEMQRLSNQKFSEDEFKACIQNYVPEGTTFKAFPIQFNHFDPEMMVIAISKSKVGFEILSNSEIGVKHSICARIVPYPENMCAVWVMLANQYKAF</sequence>
<dbReference type="InterPro" id="IPR028926">
    <property type="entry name" value="CEP76-C2"/>
</dbReference>
<protein>
    <recommendedName>
        <fullName evidence="3">Centrosomal protein of 76 kDa</fullName>
    </recommendedName>
</protein>
<dbReference type="PANTHER" id="PTHR46436:SF1">
    <property type="entry name" value="CENTROSOMAL PROTEIN OF 76 KDA"/>
    <property type="match status" value="1"/>
</dbReference>
<gene>
    <name evidence="10" type="ORF">ECRASSUSDP1_LOCUS3429</name>
</gene>
<dbReference type="Pfam" id="PF24656">
    <property type="entry name" value="CEPT76_peptidase"/>
    <property type="match status" value="1"/>
</dbReference>
<keyword evidence="5" id="KW-0206">Cytoskeleton</keyword>
<evidence type="ECO:0000256" key="3">
    <source>
        <dbReference type="ARBA" id="ARBA00015706"/>
    </source>
</evidence>
<evidence type="ECO:0000256" key="2">
    <source>
        <dbReference type="ARBA" id="ARBA00005400"/>
    </source>
</evidence>
<comment type="function">
    <text evidence="6">Centrosomal protein involved in regulation of centriole duplication. Required to limit centriole duplication to once per cell cycle by preventing centriole reduplication.</text>
</comment>
<dbReference type="InterPro" id="IPR056290">
    <property type="entry name" value="CEPT76/DRC7_peptidase-like_dom"/>
</dbReference>
<dbReference type="Pfam" id="PF15627">
    <property type="entry name" value="CEP76-C2"/>
    <property type="match status" value="1"/>
</dbReference>
<dbReference type="PANTHER" id="PTHR46436">
    <property type="entry name" value="CENTROSOMAL PROTEIN OF 76 KDA"/>
    <property type="match status" value="1"/>
</dbReference>
<proteinExistence type="inferred from homology"/>
<evidence type="ECO:0000259" key="8">
    <source>
        <dbReference type="Pfam" id="PF24652"/>
    </source>
</evidence>
<dbReference type="Pfam" id="PF24652">
    <property type="entry name" value="CEP76_C"/>
    <property type="match status" value="1"/>
</dbReference>
<dbReference type="EMBL" id="CAMPGE010003284">
    <property type="protein sequence ID" value="CAI2362111.1"/>
    <property type="molecule type" value="Genomic_DNA"/>
</dbReference>
<reference evidence="10" key="1">
    <citation type="submission" date="2023-07" db="EMBL/GenBank/DDBJ databases">
        <authorList>
            <consortium name="AG Swart"/>
            <person name="Singh M."/>
            <person name="Singh A."/>
            <person name="Seah K."/>
            <person name="Emmerich C."/>
        </authorList>
    </citation>
    <scope>NUCLEOTIDE SEQUENCE</scope>
    <source>
        <strain evidence="10">DP1</strain>
    </source>
</reference>
<dbReference type="GO" id="GO:0005814">
    <property type="term" value="C:centriole"/>
    <property type="evidence" value="ECO:0007669"/>
    <property type="project" value="UniProtKB-SubCell"/>
</dbReference>
<dbReference type="AlphaFoldDB" id="A0AAD1U8H0"/>
<keyword evidence="4" id="KW-0963">Cytoplasm</keyword>
<name>A0AAD1U8H0_EUPCR</name>
<evidence type="ECO:0000256" key="4">
    <source>
        <dbReference type="ARBA" id="ARBA00022490"/>
    </source>
</evidence>
<dbReference type="InterPro" id="IPR056288">
    <property type="entry name" value="CEP76_C"/>
</dbReference>
<comment type="subcellular location">
    <subcellularLocation>
        <location evidence="1">Cytoplasm</location>
        <location evidence="1">Cytoskeleton</location>
        <location evidence="1">Microtubule organizing center</location>
        <location evidence="1">Centrosome</location>
        <location evidence="1">Centriole</location>
    </subcellularLocation>
</comment>
<feature type="domain" description="CEP76/DRC7 peptidase-like" evidence="9">
    <location>
        <begin position="346"/>
        <end position="469"/>
    </location>
</feature>
<dbReference type="SUPFAM" id="SSF54001">
    <property type="entry name" value="Cysteine proteinases"/>
    <property type="match status" value="1"/>
</dbReference>